<evidence type="ECO:0000313" key="3">
    <source>
        <dbReference type="EMBL" id="WCL94750.1"/>
    </source>
</evidence>
<reference evidence="3" key="3">
    <citation type="submission" date="2022-12" db="EMBL/GenBank/DDBJ databases">
        <title>Complete genome sequence of Rhodopseudomonas palustris CGA0092 and corrections to the R. palustris CGA009 genome sequence.</title>
        <authorList>
            <person name="Mazny B.R."/>
            <person name="Sheff O.F."/>
            <person name="LaSarre B."/>
            <person name="McKinlay A."/>
            <person name="McKinlay J.B."/>
        </authorList>
    </citation>
    <scope>NUCLEOTIDE SEQUENCE</scope>
    <source>
        <strain evidence="3">CGA009</strain>
    </source>
</reference>
<dbReference type="EMBL" id="CP116810">
    <property type="protein sequence ID" value="WCL94750.1"/>
    <property type="molecule type" value="Genomic_DNA"/>
</dbReference>
<dbReference type="KEGG" id="rpa:TX73_023620"/>
<dbReference type="HOGENOM" id="CLU_1440016_0_0_5"/>
<evidence type="ECO:0000256" key="1">
    <source>
        <dbReference type="SAM" id="MobiDB-lite"/>
    </source>
</evidence>
<reference evidence="3" key="1">
    <citation type="submission" date="2003-07" db="EMBL/GenBank/DDBJ databases">
        <authorList>
            <consortium name="Rhodopseudomonas genome consortium"/>
            <person name="Larimer F."/>
            <person name="Harwood C."/>
        </authorList>
    </citation>
    <scope>NUCLEOTIDE SEQUENCE</scope>
    <source>
        <strain evidence="3">CGA009</strain>
    </source>
</reference>
<dbReference type="EMBL" id="BX572607">
    <property type="protein sequence ID" value="CAE29984.1"/>
    <property type="molecule type" value="Genomic_DNA"/>
</dbReference>
<sequence length="197" mass="21829">MKKGRPTQGRSSWRQSAEFREIGRAAIRQWNARRDAIERCGANRKHGMGPCRQWPMANGRCYLHGGSTPRGDRWHTLQFPDCSTPEGEAKAGRKLRDHQRFAKQRAARIAEMTPDERAAHRKWHRARKPGSAGARKADGAQARQDAEARRLLAAEPPERPADAELERARAALAVAEANLARLTGNPAVVAGDEGVFG</sequence>
<dbReference type="STRING" id="258594.RPA4544"/>
<protein>
    <submittedName>
        <fullName evidence="2">Uncharacterized protein</fullName>
    </submittedName>
</protein>
<dbReference type="AlphaFoldDB" id="Q6N165"/>
<evidence type="ECO:0000313" key="4">
    <source>
        <dbReference type="Proteomes" id="UP000001426"/>
    </source>
</evidence>
<name>Q6N165_RHOPA</name>
<organism evidence="2">
    <name type="scientific">Rhodopseudomonas palustris (strain ATCC BAA-98 / CGA009)</name>
    <dbReference type="NCBI Taxonomy" id="258594"/>
    <lineage>
        <taxon>Bacteria</taxon>
        <taxon>Pseudomonadati</taxon>
        <taxon>Pseudomonadota</taxon>
        <taxon>Alphaproteobacteria</taxon>
        <taxon>Hyphomicrobiales</taxon>
        <taxon>Nitrobacteraceae</taxon>
        <taxon>Rhodopseudomonas</taxon>
    </lineage>
</organism>
<keyword evidence="4" id="KW-1185">Reference proteome</keyword>
<gene>
    <name evidence="2" type="ordered locus">RPA4544</name>
    <name evidence="3" type="ORF">TX73_023620</name>
</gene>
<reference evidence="2 4" key="2">
    <citation type="journal article" date="2004" name="Nat. Biotechnol.">
        <title>Complete genome sequence of the metabolically versatile photosynthetic bacterium Rhodopseudomonas palustris.</title>
        <authorList>
            <person name="Larimer F.W."/>
            <person name="Chain P."/>
            <person name="Hauser L."/>
            <person name="Lamerdin J."/>
            <person name="Malfatti S."/>
            <person name="Do L."/>
            <person name="Land M.L."/>
            <person name="Pelletier D.A."/>
            <person name="Beatty J.T."/>
            <person name="Lang A.S."/>
            <person name="Tabita F.R."/>
            <person name="Gibson J.L."/>
            <person name="Hanson T.E."/>
            <person name="Bobst C."/>
            <person name="Torres J.L."/>
            <person name="Peres C."/>
            <person name="Harrison F.H."/>
            <person name="Gibson J."/>
            <person name="Harwood C.S."/>
        </authorList>
    </citation>
    <scope>NUCLEOTIDE SEQUENCE [LARGE SCALE GENOMIC DNA]</scope>
    <source>
        <strain evidence="4">ATCC BAA-98 / CGA009</strain>
        <strain evidence="2">CGA009</strain>
    </source>
</reference>
<dbReference type="RefSeq" id="WP_011160076.1">
    <property type="nucleotide sequence ID" value="NZ_CP116810.1"/>
</dbReference>
<evidence type="ECO:0000313" key="2">
    <source>
        <dbReference type="EMBL" id="CAE29984.1"/>
    </source>
</evidence>
<accession>Q6N165</accession>
<dbReference type="Proteomes" id="UP000001426">
    <property type="component" value="Chromosome"/>
</dbReference>
<feature type="region of interest" description="Disordered" evidence="1">
    <location>
        <begin position="112"/>
        <end position="165"/>
    </location>
</feature>
<dbReference type="eggNOG" id="ENOG5031356">
    <property type="taxonomic scope" value="Bacteria"/>
</dbReference>
<feature type="compositionally biased region" description="Basic and acidic residues" evidence="1">
    <location>
        <begin position="144"/>
        <end position="165"/>
    </location>
</feature>
<feature type="compositionally biased region" description="Basic residues" evidence="1">
    <location>
        <begin position="119"/>
        <end position="128"/>
    </location>
</feature>
<proteinExistence type="predicted"/>